<dbReference type="Proteomes" id="UP001150904">
    <property type="component" value="Unassembled WGS sequence"/>
</dbReference>
<reference evidence="8" key="2">
    <citation type="journal article" date="2023" name="IMA Fungus">
        <title>Comparative genomic study of the Penicillium genus elucidates a diverse pangenome and 15 lateral gene transfer events.</title>
        <authorList>
            <person name="Petersen C."/>
            <person name="Sorensen T."/>
            <person name="Nielsen M.R."/>
            <person name="Sondergaard T.E."/>
            <person name="Sorensen J.L."/>
            <person name="Fitzpatrick D.A."/>
            <person name="Frisvad J.C."/>
            <person name="Nielsen K.L."/>
        </authorList>
    </citation>
    <scope>NUCLEOTIDE SEQUENCE</scope>
    <source>
        <strain evidence="8">IBT 15544</strain>
    </source>
</reference>
<evidence type="ECO:0000256" key="5">
    <source>
        <dbReference type="RuleBase" id="RU003516"/>
    </source>
</evidence>
<comment type="subcellular location">
    <subcellularLocation>
        <location evidence="5">Nucleus</location>
    </subcellularLocation>
</comment>
<accession>A0A9W9MDE2</accession>
<evidence type="ECO:0000256" key="6">
    <source>
        <dbReference type="SAM" id="MobiDB-lite"/>
    </source>
</evidence>
<dbReference type="InterPro" id="IPR006856">
    <property type="entry name" value="MATalpha_HMGbox"/>
</dbReference>
<gene>
    <name evidence="8" type="ORF">N7498_007442</name>
</gene>
<keyword evidence="2 5" id="KW-0238">DNA-binding</keyword>
<sequence>MAPSTLPTSDFVERQFLDYLSSVPAYKAGQILGLQGPNMDFATFASSMVAGIPPQYFNQPPPVVNGTRFVVHDGNLTLFTTPVSTPKVNWPSENGPSPAKSLPAAPPVIRPATRRRSLNSFMIFRSFIAPLFHGIMQKQKSVAIANLWASEPLKAQWCVMAKAYTMLRDNFDLQEMSLSEFTATVAPMFGIPSAMQYITMLGWEISEFDLPDGQKSFDVTKTWDSDLSSLNLQPVSVENILTHYRDVFEFVLKDGSAWPLPQQGYSALALNTQHQTANSQSLPDPFGWLFNHLGERQDGPVEEFSLDDMYDEPDPAMDPIQDLLYVPSPEGLSLGSQIDEIQLANELEQLFPEIGLFQT</sequence>
<evidence type="ECO:0000256" key="1">
    <source>
        <dbReference type="ARBA" id="ARBA00023015"/>
    </source>
</evidence>
<organism evidence="8 9">
    <name type="scientific">Penicillium cinerascens</name>
    <dbReference type="NCBI Taxonomy" id="70096"/>
    <lineage>
        <taxon>Eukaryota</taxon>
        <taxon>Fungi</taxon>
        <taxon>Dikarya</taxon>
        <taxon>Ascomycota</taxon>
        <taxon>Pezizomycotina</taxon>
        <taxon>Eurotiomycetes</taxon>
        <taxon>Eurotiomycetidae</taxon>
        <taxon>Eurotiales</taxon>
        <taxon>Aspergillaceae</taxon>
        <taxon>Penicillium</taxon>
    </lineage>
</organism>
<evidence type="ECO:0000259" key="7">
    <source>
        <dbReference type="PROSITE" id="PS51325"/>
    </source>
</evidence>
<dbReference type="OrthoDB" id="5398665at2759"/>
<dbReference type="GO" id="GO:0008301">
    <property type="term" value="F:DNA binding, bending"/>
    <property type="evidence" value="ECO:0007669"/>
    <property type="project" value="InterPro"/>
</dbReference>
<evidence type="ECO:0000313" key="9">
    <source>
        <dbReference type="Proteomes" id="UP001150904"/>
    </source>
</evidence>
<evidence type="ECO:0000256" key="2">
    <source>
        <dbReference type="ARBA" id="ARBA00023125"/>
    </source>
</evidence>
<comment type="caution">
    <text evidence="8">The sequence shown here is derived from an EMBL/GenBank/DDBJ whole genome shotgun (WGS) entry which is preliminary data.</text>
</comment>
<dbReference type="PROSITE" id="PS51325">
    <property type="entry name" value="ALPHA_BOX"/>
    <property type="match status" value="1"/>
</dbReference>
<dbReference type="GeneID" id="83181805"/>
<proteinExistence type="inferred from homology"/>
<dbReference type="EMBL" id="JAPQKR010000014">
    <property type="protein sequence ID" value="KAJ5198325.1"/>
    <property type="molecule type" value="Genomic_DNA"/>
</dbReference>
<keyword evidence="3 5" id="KW-0804">Transcription</keyword>
<keyword evidence="1 5" id="KW-0805">Transcription regulation</keyword>
<name>A0A9W9MDE2_9EURO</name>
<dbReference type="AlphaFoldDB" id="A0A9W9MDE2"/>
<dbReference type="Pfam" id="PF04769">
    <property type="entry name" value="MATalpha_HMGbox"/>
    <property type="match status" value="1"/>
</dbReference>
<evidence type="ECO:0000256" key="3">
    <source>
        <dbReference type="ARBA" id="ARBA00023163"/>
    </source>
</evidence>
<evidence type="ECO:0000256" key="4">
    <source>
        <dbReference type="ARBA" id="ARBA00023242"/>
    </source>
</evidence>
<feature type="domain" description="Alpha box" evidence="7">
    <location>
        <begin position="113"/>
        <end position="168"/>
    </location>
</feature>
<reference evidence="8" key="1">
    <citation type="submission" date="2022-12" db="EMBL/GenBank/DDBJ databases">
        <authorList>
            <person name="Petersen C."/>
        </authorList>
    </citation>
    <scope>NUCLEOTIDE SEQUENCE</scope>
    <source>
        <strain evidence="8">IBT 15544</strain>
    </source>
</reference>
<dbReference type="RefSeq" id="XP_058306753.1">
    <property type="nucleotide sequence ID" value="XM_058454504.1"/>
</dbReference>
<comment type="similarity">
    <text evidence="5">Belongs to the MATALPHA1 family.</text>
</comment>
<evidence type="ECO:0000313" key="8">
    <source>
        <dbReference type="EMBL" id="KAJ5198325.1"/>
    </source>
</evidence>
<dbReference type="GO" id="GO:0005634">
    <property type="term" value="C:nucleus"/>
    <property type="evidence" value="ECO:0007669"/>
    <property type="project" value="UniProtKB-SubCell"/>
</dbReference>
<keyword evidence="4 5" id="KW-0539">Nucleus</keyword>
<feature type="region of interest" description="Disordered" evidence="6">
    <location>
        <begin position="87"/>
        <end position="106"/>
    </location>
</feature>
<dbReference type="GO" id="GO:0045895">
    <property type="term" value="P:positive regulation of mating-type specific transcription, DNA-templated"/>
    <property type="evidence" value="ECO:0007669"/>
    <property type="project" value="InterPro"/>
</dbReference>
<protein>
    <submittedName>
        <fullName evidence="8">Mating-type protein MAT alpha 1</fullName>
    </submittedName>
</protein>
<keyword evidence="9" id="KW-1185">Reference proteome</keyword>